<dbReference type="EMBL" id="CP036295">
    <property type="protein sequence ID" value="QCC85972.1"/>
    <property type="molecule type" value="Genomic_DNA"/>
</dbReference>
<dbReference type="Proteomes" id="UP000297065">
    <property type="component" value="Chromosome"/>
</dbReference>
<evidence type="ECO:0000256" key="1">
    <source>
        <dbReference type="SAM" id="Phobius"/>
    </source>
</evidence>
<feature type="transmembrane region" description="Helical" evidence="1">
    <location>
        <begin position="149"/>
        <end position="167"/>
    </location>
</feature>
<proteinExistence type="predicted"/>
<sequence>MNALNQHLYLLLNAGDNASALAIQAARLLAELPVGLGIVLVVIAWCRQKERRFFARRLLLSVALAMGAAVAARALFYNPRPFVLGLGRMLIEHEATSSFPSLHATFLFSLALPLLAMHGSRSIGLMVFASGIMVAWARIFVGVHYPFDMAGAVVTAAMATAVACAVVKRARPPRIVYLQR</sequence>
<dbReference type="PANTHER" id="PTHR14969">
    <property type="entry name" value="SPHINGOSINE-1-PHOSPHATE PHOSPHOHYDROLASE"/>
    <property type="match status" value="1"/>
</dbReference>
<feature type="transmembrane region" description="Helical" evidence="1">
    <location>
        <begin position="58"/>
        <end position="77"/>
    </location>
</feature>
<organism evidence="3 4">
    <name type="scientific">Desulfovibrio desulfuricans</name>
    <dbReference type="NCBI Taxonomy" id="876"/>
    <lineage>
        <taxon>Bacteria</taxon>
        <taxon>Pseudomonadati</taxon>
        <taxon>Thermodesulfobacteriota</taxon>
        <taxon>Desulfovibrionia</taxon>
        <taxon>Desulfovibrionales</taxon>
        <taxon>Desulfovibrionaceae</taxon>
        <taxon>Desulfovibrio</taxon>
    </lineage>
</organism>
<feature type="domain" description="Phosphatidic acid phosphatase type 2/haloperoxidase" evidence="2">
    <location>
        <begin position="58"/>
        <end position="164"/>
    </location>
</feature>
<keyword evidence="1" id="KW-0812">Transmembrane</keyword>
<dbReference type="SMART" id="SM00014">
    <property type="entry name" value="acidPPc"/>
    <property type="match status" value="1"/>
</dbReference>
<keyword evidence="1" id="KW-1133">Transmembrane helix</keyword>
<dbReference type="InterPro" id="IPR036938">
    <property type="entry name" value="PAP2/HPO_sf"/>
</dbReference>
<protein>
    <submittedName>
        <fullName evidence="3">Phosphatase PAP2 family protein</fullName>
    </submittedName>
</protein>
<dbReference type="Gene3D" id="1.20.144.10">
    <property type="entry name" value="Phosphatidic acid phosphatase type 2/haloperoxidase"/>
    <property type="match status" value="1"/>
</dbReference>
<name>A0A4P7UQS5_DESDE</name>
<dbReference type="Pfam" id="PF01569">
    <property type="entry name" value="PAP2"/>
    <property type="match status" value="1"/>
</dbReference>
<dbReference type="SUPFAM" id="SSF48317">
    <property type="entry name" value="Acid phosphatase/Vanadium-dependent haloperoxidase"/>
    <property type="match status" value="1"/>
</dbReference>
<dbReference type="OrthoDB" id="9801622at2"/>
<dbReference type="InterPro" id="IPR000326">
    <property type="entry name" value="PAP2/HPO"/>
</dbReference>
<gene>
    <name evidence="3" type="ORF">DDIC_08805</name>
</gene>
<dbReference type="RefSeq" id="WP_136400095.1">
    <property type="nucleotide sequence ID" value="NZ_CP036295.1"/>
</dbReference>
<feature type="transmembrane region" description="Helical" evidence="1">
    <location>
        <begin position="20"/>
        <end position="46"/>
    </location>
</feature>
<keyword evidence="1" id="KW-0472">Membrane</keyword>
<reference evidence="3 4" key="1">
    <citation type="submission" date="2019-02" db="EMBL/GenBank/DDBJ databases">
        <title>Complete Genome Sequence of Desulfovibrio desulfuricans IC1, a Sulfonate Utilizing Anaerobe.</title>
        <authorList>
            <person name="Day L.A."/>
            <person name="De Leon K.B."/>
            <person name="Wall J.D."/>
        </authorList>
    </citation>
    <scope>NUCLEOTIDE SEQUENCE [LARGE SCALE GENOMIC DNA]</scope>
    <source>
        <strain evidence="3 4">IC1</strain>
    </source>
</reference>
<accession>A0A4P7UQS5</accession>
<dbReference type="AlphaFoldDB" id="A0A4P7UQS5"/>
<evidence type="ECO:0000313" key="4">
    <source>
        <dbReference type="Proteomes" id="UP000297065"/>
    </source>
</evidence>
<feature type="transmembrane region" description="Helical" evidence="1">
    <location>
        <begin position="123"/>
        <end position="143"/>
    </location>
</feature>
<feature type="transmembrane region" description="Helical" evidence="1">
    <location>
        <begin position="97"/>
        <end position="116"/>
    </location>
</feature>
<evidence type="ECO:0000313" key="3">
    <source>
        <dbReference type="EMBL" id="QCC85972.1"/>
    </source>
</evidence>
<dbReference type="PANTHER" id="PTHR14969:SF13">
    <property type="entry name" value="AT30094P"/>
    <property type="match status" value="1"/>
</dbReference>
<evidence type="ECO:0000259" key="2">
    <source>
        <dbReference type="SMART" id="SM00014"/>
    </source>
</evidence>